<evidence type="ECO:0000313" key="2">
    <source>
        <dbReference type="EMBL" id="CAH0522468.1"/>
    </source>
</evidence>
<comment type="caution">
    <text evidence="1">The sequence shown here is derived from an EMBL/GenBank/DDBJ whole genome shotgun (WGS) entry which is preliminary data.</text>
</comment>
<dbReference type="Proteomes" id="UP001160483">
    <property type="component" value="Unassembled WGS sequence"/>
</dbReference>
<protein>
    <submittedName>
        <fullName evidence="1">Uncharacterized protein</fullName>
    </submittedName>
</protein>
<accession>A0AAU9L973</accession>
<evidence type="ECO:0000313" key="1">
    <source>
        <dbReference type="EMBL" id="CAH0482060.1"/>
    </source>
</evidence>
<dbReference type="EMBL" id="CAKKTJ010000331">
    <property type="protein sequence ID" value="CAH0482060.1"/>
    <property type="molecule type" value="Genomic_DNA"/>
</dbReference>
<dbReference type="Proteomes" id="UP001158986">
    <property type="component" value="Unassembled WGS sequence"/>
</dbReference>
<reference evidence="1 3" key="1">
    <citation type="submission" date="2021-11" db="EMBL/GenBank/DDBJ databases">
        <authorList>
            <person name="Islam A."/>
            <person name="Islam S."/>
            <person name="Flora M.S."/>
            <person name="Rahman M."/>
            <person name="Ziaur R.M."/>
            <person name="Epstein J.H."/>
            <person name="Hassan M."/>
            <person name="Klassen M."/>
            <person name="Woodard K."/>
            <person name="Webb A."/>
            <person name="Webby R.J."/>
            <person name="El Zowalaty M.E."/>
        </authorList>
    </citation>
    <scope>NUCLEOTIDE SEQUENCE</scope>
    <source>
        <strain evidence="2">Pbs1</strain>
        <strain evidence="1">Pbs3</strain>
    </source>
</reference>
<gene>
    <name evidence="2" type="ORF">PBS001_LOCUS8899</name>
    <name evidence="1" type="ORF">PBS003_LOCUS8659</name>
</gene>
<evidence type="ECO:0000313" key="4">
    <source>
        <dbReference type="Proteomes" id="UP001160483"/>
    </source>
</evidence>
<dbReference type="EMBL" id="CAKLCB010000389">
    <property type="protein sequence ID" value="CAH0522468.1"/>
    <property type="molecule type" value="Genomic_DNA"/>
</dbReference>
<name>A0AAU9L973_9STRA</name>
<keyword evidence="3" id="KW-1185">Reference proteome</keyword>
<evidence type="ECO:0000313" key="3">
    <source>
        <dbReference type="Proteomes" id="UP001158986"/>
    </source>
</evidence>
<dbReference type="AlphaFoldDB" id="A0AAU9L973"/>
<proteinExistence type="predicted"/>
<organism evidence="1 4">
    <name type="scientific">Peronospora belbahrii</name>
    <dbReference type="NCBI Taxonomy" id="622444"/>
    <lineage>
        <taxon>Eukaryota</taxon>
        <taxon>Sar</taxon>
        <taxon>Stramenopiles</taxon>
        <taxon>Oomycota</taxon>
        <taxon>Peronosporomycetes</taxon>
        <taxon>Peronosporales</taxon>
        <taxon>Peronosporaceae</taxon>
        <taxon>Peronospora</taxon>
    </lineage>
</organism>
<sequence length="189" mass="21592">MDDVVVVESIQDEHVKRVLCHYNNIVHTRVLNAIRIQHKNNLHSRNTKRMTRNENVSWERFEEQTKLAFVGNSLNSRFFLKTRVISTKNVKVVARVSHYSVKSTTVLSSSVGERNEAVKYMTTDTTKLFRLMKLLHFVMQEVLGPMKSLGASTVVPALCPESKPVNTLVNQANNQKKLKKKKNATKSLT</sequence>